<gene>
    <name evidence="9" type="ORF">K040078D81_16060</name>
</gene>
<reference evidence="9 10" key="1">
    <citation type="submission" date="2024-04" db="EMBL/GenBank/DDBJ databases">
        <title>Defined microbial consortia suppress multidrug-resistant proinflammatory Enterobacteriaceae via ecological control.</title>
        <authorList>
            <person name="Furuichi M."/>
            <person name="Kawaguchi T."/>
            <person name="Pust M."/>
            <person name="Yasuma K."/>
            <person name="Plichta D."/>
            <person name="Hasegawa N."/>
            <person name="Ohya T."/>
            <person name="Bhattarai S."/>
            <person name="Sasajima S."/>
            <person name="Aoto Y."/>
            <person name="Tuganbaev T."/>
            <person name="Yaginuma M."/>
            <person name="Ueda M."/>
            <person name="Okahashi N."/>
            <person name="Amafuji K."/>
            <person name="Kiridooshi Y."/>
            <person name="Sugita K."/>
            <person name="Strazar M."/>
            <person name="Skelly A."/>
            <person name="Suda W."/>
            <person name="Hattori M."/>
            <person name="Nakamoto N."/>
            <person name="Caballero S."/>
            <person name="Norman J."/>
            <person name="Olle B."/>
            <person name="Tanoue T."/>
            <person name="Arita M."/>
            <person name="Bucci V."/>
            <person name="Atarashi K."/>
            <person name="Xavier R."/>
            <person name="Honda K."/>
        </authorList>
    </citation>
    <scope>NUCLEOTIDE SEQUENCE [LARGE SCALE GENOMIC DNA]</scope>
    <source>
        <strain evidence="10">k04-0078-D8-1</strain>
    </source>
</reference>
<accession>A0ABQ0B7Q7</accession>
<dbReference type="InterPro" id="IPR050901">
    <property type="entry name" value="BP-dep_ABC_trans_perm"/>
</dbReference>
<dbReference type="EMBL" id="BAABYW010000001">
    <property type="protein sequence ID" value="GAA6407489.1"/>
    <property type="molecule type" value="Genomic_DNA"/>
</dbReference>
<sequence>MTGVERKKYNWRRNRGMAAAYLVLAVFLVFSLFPIYWMLNTSLKSDTEIYEKVPTFFPREVKLDAYHKLFFETTFPRALLNSILLATVVSLVTIFVCMLASYAITRTKMRGSAAMSRGVLYTYLLPRTMLFIPLYMLAVKMGINNSLFGLGLIYPTFTIPYAIWMLIAYFKTVPKEVEEAAVMDGCGPWKLMFKVFFPLVIPGIVSTLIFCFTLCWNEYLYSVIMINDSAYKTFPTMLSELIVDDVFAWAPLMAGSLISCIPILVVYSFSSKNLTGGFTSGSVKG</sequence>
<dbReference type="PANTHER" id="PTHR32243">
    <property type="entry name" value="MALTOSE TRANSPORT SYSTEM PERMEASE-RELATED"/>
    <property type="match status" value="1"/>
</dbReference>
<comment type="caution">
    <text evidence="9">The sequence shown here is derived from an EMBL/GenBank/DDBJ whole genome shotgun (WGS) entry which is preliminary data.</text>
</comment>
<evidence type="ECO:0000256" key="6">
    <source>
        <dbReference type="ARBA" id="ARBA00023136"/>
    </source>
</evidence>
<keyword evidence="6 7" id="KW-0472">Membrane</keyword>
<keyword evidence="5 7" id="KW-1133">Transmembrane helix</keyword>
<name>A0ABQ0B7Q7_9FIRM</name>
<dbReference type="Proteomes" id="UP001600943">
    <property type="component" value="Unassembled WGS sequence"/>
</dbReference>
<protein>
    <recommendedName>
        <fullName evidence="8">ABC transmembrane type-1 domain-containing protein</fullName>
    </recommendedName>
</protein>
<proteinExistence type="inferred from homology"/>
<feature type="domain" description="ABC transmembrane type-1" evidence="8">
    <location>
        <begin position="79"/>
        <end position="270"/>
    </location>
</feature>
<comment type="similarity">
    <text evidence="7">Belongs to the binding-protein-dependent transport system permease family.</text>
</comment>
<evidence type="ECO:0000256" key="3">
    <source>
        <dbReference type="ARBA" id="ARBA00022475"/>
    </source>
</evidence>
<dbReference type="RefSeq" id="WP_390404444.1">
    <property type="nucleotide sequence ID" value="NZ_BAABYW010000001.1"/>
</dbReference>
<dbReference type="PROSITE" id="PS50928">
    <property type="entry name" value="ABC_TM1"/>
    <property type="match status" value="1"/>
</dbReference>
<feature type="transmembrane region" description="Helical" evidence="7">
    <location>
        <begin position="246"/>
        <end position="269"/>
    </location>
</feature>
<dbReference type="Gene3D" id="1.10.3720.10">
    <property type="entry name" value="MetI-like"/>
    <property type="match status" value="1"/>
</dbReference>
<feature type="transmembrane region" description="Helical" evidence="7">
    <location>
        <begin position="149"/>
        <end position="170"/>
    </location>
</feature>
<dbReference type="InterPro" id="IPR035906">
    <property type="entry name" value="MetI-like_sf"/>
</dbReference>
<feature type="transmembrane region" description="Helical" evidence="7">
    <location>
        <begin position="20"/>
        <end position="39"/>
    </location>
</feature>
<evidence type="ECO:0000256" key="2">
    <source>
        <dbReference type="ARBA" id="ARBA00022448"/>
    </source>
</evidence>
<organism evidence="9 10">
    <name type="scientific">Blautia hominis</name>
    <dbReference type="NCBI Taxonomy" id="2025493"/>
    <lineage>
        <taxon>Bacteria</taxon>
        <taxon>Bacillati</taxon>
        <taxon>Bacillota</taxon>
        <taxon>Clostridia</taxon>
        <taxon>Lachnospirales</taxon>
        <taxon>Lachnospiraceae</taxon>
        <taxon>Blautia</taxon>
    </lineage>
</organism>
<evidence type="ECO:0000313" key="10">
    <source>
        <dbReference type="Proteomes" id="UP001600943"/>
    </source>
</evidence>
<evidence type="ECO:0000313" key="9">
    <source>
        <dbReference type="EMBL" id="GAA6407489.1"/>
    </source>
</evidence>
<dbReference type="SUPFAM" id="SSF161098">
    <property type="entry name" value="MetI-like"/>
    <property type="match status" value="1"/>
</dbReference>
<feature type="transmembrane region" description="Helical" evidence="7">
    <location>
        <begin position="191"/>
        <end position="216"/>
    </location>
</feature>
<evidence type="ECO:0000256" key="1">
    <source>
        <dbReference type="ARBA" id="ARBA00004651"/>
    </source>
</evidence>
<evidence type="ECO:0000259" key="8">
    <source>
        <dbReference type="PROSITE" id="PS50928"/>
    </source>
</evidence>
<evidence type="ECO:0000256" key="4">
    <source>
        <dbReference type="ARBA" id="ARBA00022692"/>
    </source>
</evidence>
<comment type="subcellular location">
    <subcellularLocation>
        <location evidence="1 7">Cell membrane</location>
        <topology evidence="1 7">Multi-pass membrane protein</topology>
    </subcellularLocation>
</comment>
<dbReference type="Pfam" id="PF00528">
    <property type="entry name" value="BPD_transp_1"/>
    <property type="match status" value="1"/>
</dbReference>
<dbReference type="InterPro" id="IPR000515">
    <property type="entry name" value="MetI-like"/>
</dbReference>
<evidence type="ECO:0000256" key="5">
    <source>
        <dbReference type="ARBA" id="ARBA00022989"/>
    </source>
</evidence>
<dbReference type="PANTHER" id="PTHR32243:SF18">
    <property type="entry name" value="INNER MEMBRANE ABC TRANSPORTER PERMEASE PROTEIN YCJP"/>
    <property type="match status" value="1"/>
</dbReference>
<keyword evidence="3" id="KW-1003">Cell membrane</keyword>
<keyword evidence="10" id="KW-1185">Reference proteome</keyword>
<dbReference type="CDD" id="cd06261">
    <property type="entry name" value="TM_PBP2"/>
    <property type="match status" value="1"/>
</dbReference>
<keyword evidence="4 7" id="KW-0812">Transmembrane</keyword>
<feature type="transmembrane region" description="Helical" evidence="7">
    <location>
        <begin position="124"/>
        <end position="143"/>
    </location>
</feature>
<feature type="transmembrane region" description="Helical" evidence="7">
    <location>
        <begin position="78"/>
        <end position="104"/>
    </location>
</feature>
<evidence type="ECO:0000256" key="7">
    <source>
        <dbReference type="RuleBase" id="RU363032"/>
    </source>
</evidence>
<keyword evidence="2 7" id="KW-0813">Transport</keyword>